<protein>
    <submittedName>
        <fullName evidence="3">Uncharacterized protein</fullName>
    </submittedName>
</protein>
<evidence type="ECO:0000313" key="4">
    <source>
        <dbReference type="Proteomes" id="UP001305779"/>
    </source>
</evidence>
<feature type="region of interest" description="Disordered" evidence="2">
    <location>
        <begin position="74"/>
        <end position="123"/>
    </location>
</feature>
<evidence type="ECO:0000256" key="2">
    <source>
        <dbReference type="SAM" id="MobiDB-lite"/>
    </source>
</evidence>
<dbReference type="Proteomes" id="UP001305779">
    <property type="component" value="Unassembled WGS sequence"/>
</dbReference>
<comment type="caution">
    <text evidence="3">The sequence shown here is derived from an EMBL/GenBank/DDBJ whole genome shotgun (WGS) entry which is preliminary data.</text>
</comment>
<evidence type="ECO:0000256" key="1">
    <source>
        <dbReference type="ARBA" id="ARBA00023242"/>
    </source>
</evidence>
<feature type="compositionally biased region" description="Polar residues" evidence="2">
    <location>
        <begin position="74"/>
        <end position="90"/>
    </location>
</feature>
<keyword evidence="1" id="KW-0539">Nucleus</keyword>
<sequence>MARRKQKSWSSPVQNPAFKVRWRGPGARECSKDNDHIFLNEANTGIVRRKKKISLSFGEDQRWIDFPTSVTFAEPSSGTEGVASGSTTPARTPPCLTGRSNSPSNYSAVSGSTSHSSSLPIDPVLLDSGGDASSSYLTPYSAPEVDTASCVGKEPLPGPALETWPIQWPFENYQEALLMQHYTDEIAFWFDGVDGGTHFGRNVPEMAVDSPALLNAIFAISAKHLSLRGQLSESVSLHYIDACYRALLPDISTKAFHGDHLAAVLILRLVVQMTDPKEAEQGGNVFLGIDVFMAAWKANPTSSLHAELFMNMLRLYVHVSWYSKRPIPEAEADFEWMFTALDIPGEQARLESCRMTLHSARVVNFAYEDGPKSWERWLELKNFSDEWKYSKPKYLNPIFAVHPMEGDPFPKRIFANALYAFTHQLFCLSRILLLNNQPSTPPPPHLGVVPWTPVRLEEESLILVRKVVGTAMSHTEVALTFISTLAVTYSGHLLTDRLCQEHAYALLQRACRECAGLTPSEEFTRLRHVWGWDLDEAIPYANVL</sequence>
<dbReference type="CDD" id="cd12148">
    <property type="entry name" value="fungal_TF_MHR"/>
    <property type="match status" value="1"/>
</dbReference>
<dbReference type="EMBL" id="JAXOVC010000006">
    <property type="protein sequence ID" value="KAK4499844.1"/>
    <property type="molecule type" value="Genomic_DNA"/>
</dbReference>
<accession>A0ABR0EEQ1</accession>
<dbReference type="PANTHER" id="PTHR37534:SF2">
    <property type="entry name" value="N-ACETYLTRANSFERASE DOMAIN-CONTAINING PROTEIN"/>
    <property type="match status" value="1"/>
</dbReference>
<name>A0ABR0EEQ1_ZASCE</name>
<organism evidence="3 4">
    <name type="scientific">Zasmidium cellare</name>
    <name type="common">Wine cellar mold</name>
    <name type="synonym">Racodium cellare</name>
    <dbReference type="NCBI Taxonomy" id="395010"/>
    <lineage>
        <taxon>Eukaryota</taxon>
        <taxon>Fungi</taxon>
        <taxon>Dikarya</taxon>
        <taxon>Ascomycota</taxon>
        <taxon>Pezizomycotina</taxon>
        <taxon>Dothideomycetes</taxon>
        <taxon>Dothideomycetidae</taxon>
        <taxon>Mycosphaerellales</taxon>
        <taxon>Mycosphaerellaceae</taxon>
        <taxon>Zasmidium</taxon>
    </lineage>
</organism>
<gene>
    <name evidence="3" type="ORF">PRZ48_008030</name>
</gene>
<feature type="compositionally biased region" description="Low complexity" evidence="2">
    <location>
        <begin position="107"/>
        <end position="118"/>
    </location>
</feature>
<proteinExistence type="predicted"/>
<reference evidence="3 4" key="1">
    <citation type="journal article" date="2023" name="G3 (Bethesda)">
        <title>A chromosome-level genome assembly of Zasmidium syzygii isolated from banana leaves.</title>
        <authorList>
            <person name="van Westerhoven A.C."/>
            <person name="Mehrabi R."/>
            <person name="Talebi R."/>
            <person name="Steentjes M.B.F."/>
            <person name="Corcolon B."/>
            <person name="Chong P.A."/>
            <person name="Kema G.H.J."/>
            <person name="Seidl M.F."/>
        </authorList>
    </citation>
    <scope>NUCLEOTIDE SEQUENCE [LARGE SCALE GENOMIC DNA]</scope>
    <source>
        <strain evidence="3 4">P124</strain>
    </source>
</reference>
<evidence type="ECO:0000313" key="3">
    <source>
        <dbReference type="EMBL" id="KAK4499844.1"/>
    </source>
</evidence>
<dbReference type="PANTHER" id="PTHR37534">
    <property type="entry name" value="TRANSCRIPTIONAL ACTIVATOR PROTEIN UGA3"/>
    <property type="match status" value="1"/>
</dbReference>
<keyword evidence="4" id="KW-1185">Reference proteome</keyword>